<evidence type="ECO:0000313" key="8">
    <source>
        <dbReference type="Proteomes" id="UP000319557"/>
    </source>
</evidence>
<dbReference type="InterPro" id="IPR011009">
    <property type="entry name" value="Kinase-like_dom_sf"/>
</dbReference>
<keyword evidence="8" id="KW-1185">Reference proteome</keyword>
<reference evidence="7 8" key="1">
    <citation type="submission" date="2019-02" db="EMBL/GenBank/DDBJ databases">
        <title>Deep-cultivation of Planctomycetes and their phenomic and genomic characterization uncovers novel biology.</title>
        <authorList>
            <person name="Wiegand S."/>
            <person name="Jogler M."/>
            <person name="Boedeker C."/>
            <person name="Pinto D."/>
            <person name="Vollmers J."/>
            <person name="Rivas-Marin E."/>
            <person name="Kohn T."/>
            <person name="Peeters S.H."/>
            <person name="Heuer A."/>
            <person name="Rast P."/>
            <person name="Oberbeckmann S."/>
            <person name="Bunk B."/>
            <person name="Jeske O."/>
            <person name="Meyerdierks A."/>
            <person name="Storesund J.E."/>
            <person name="Kallscheuer N."/>
            <person name="Luecker S."/>
            <person name="Lage O.M."/>
            <person name="Pohl T."/>
            <person name="Merkel B.J."/>
            <person name="Hornburger P."/>
            <person name="Mueller R.-W."/>
            <person name="Bruemmer F."/>
            <person name="Labrenz M."/>
            <person name="Spormann A.M."/>
            <person name="Op den Camp H."/>
            <person name="Overmann J."/>
            <person name="Amann R."/>
            <person name="Jetten M.S.M."/>
            <person name="Mascher T."/>
            <person name="Medema M.H."/>
            <person name="Devos D.P."/>
            <person name="Kaster A.-K."/>
            <person name="Ovreas L."/>
            <person name="Rohde M."/>
            <person name="Galperin M.Y."/>
            <person name="Jogler C."/>
        </authorList>
    </citation>
    <scope>NUCLEOTIDE SEQUENCE [LARGE SCALE GENOMIC DNA]</scope>
    <source>
        <strain evidence="7 8">EC9</strain>
    </source>
</reference>
<dbReference type="PANTHER" id="PTHR43289:SF6">
    <property type="entry name" value="SERINE_THREONINE-PROTEIN KINASE NEKL-3"/>
    <property type="match status" value="1"/>
</dbReference>
<gene>
    <name evidence="7" type="primary">pknD_8</name>
    <name evidence="7" type="ORF">EC9_54450</name>
</gene>
<accession>A0A517M8L3</accession>
<evidence type="ECO:0000313" key="7">
    <source>
        <dbReference type="EMBL" id="QDS91221.1"/>
    </source>
</evidence>
<keyword evidence="1 7" id="KW-0808">Transferase</keyword>
<feature type="domain" description="Protein kinase" evidence="6">
    <location>
        <begin position="177"/>
        <end position="475"/>
    </location>
</feature>
<dbReference type="Gene3D" id="1.10.510.10">
    <property type="entry name" value="Transferase(Phosphotransferase) domain 1"/>
    <property type="match status" value="1"/>
</dbReference>
<evidence type="ECO:0000256" key="3">
    <source>
        <dbReference type="ARBA" id="ARBA00022777"/>
    </source>
</evidence>
<evidence type="ECO:0000256" key="1">
    <source>
        <dbReference type="ARBA" id="ARBA00022679"/>
    </source>
</evidence>
<dbReference type="GO" id="GO:0004674">
    <property type="term" value="F:protein serine/threonine kinase activity"/>
    <property type="evidence" value="ECO:0007669"/>
    <property type="project" value="UniProtKB-EC"/>
</dbReference>
<dbReference type="GO" id="GO:0005524">
    <property type="term" value="F:ATP binding"/>
    <property type="evidence" value="ECO:0007669"/>
    <property type="project" value="UniProtKB-KW"/>
</dbReference>
<feature type="region of interest" description="Disordered" evidence="5">
    <location>
        <begin position="117"/>
        <end position="137"/>
    </location>
</feature>
<keyword evidence="4" id="KW-0067">ATP-binding</keyword>
<evidence type="ECO:0000259" key="6">
    <source>
        <dbReference type="PROSITE" id="PS50011"/>
    </source>
</evidence>
<keyword evidence="2" id="KW-0547">Nucleotide-binding</keyword>
<dbReference type="PROSITE" id="PS50011">
    <property type="entry name" value="PROTEIN_KINASE_DOM"/>
    <property type="match status" value="1"/>
</dbReference>
<dbReference type="Gene3D" id="3.30.200.20">
    <property type="entry name" value="Phosphorylase Kinase, domain 1"/>
    <property type="match status" value="1"/>
</dbReference>
<dbReference type="AlphaFoldDB" id="A0A517M8L3"/>
<dbReference type="SUPFAM" id="SSF56112">
    <property type="entry name" value="Protein kinase-like (PK-like)"/>
    <property type="match status" value="1"/>
</dbReference>
<evidence type="ECO:0000256" key="2">
    <source>
        <dbReference type="ARBA" id="ARBA00022741"/>
    </source>
</evidence>
<dbReference type="SMART" id="SM00220">
    <property type="entry name" value="S_TKc"/>
    <property type="match status" value="1"/>
</dbReference>
<protein>
    <submittedName>
        <fullName evidence="7">Serine/threonine-protein kinase PknD</fullName>
        <ecNumber evidence="7">2.7.11.1</ecNumber>
    </submittedName>
</protein>
<sequence length="816" mass="88741">MSDLMKTTDSSATDEGSAAMPELEQTLAHDGASPSAGGDADTAKGTKQSRDLAFAVALLKMGHANVRTLAGAAKSWTTHGNLSLADHLFEQKTISADQRTAVQRRSQQMLTSIAKLDRDARSGGANGNKDPMTSSDRERHWLAQLDPNGKVAKLLGIADTSVLSQGEVQDRQVGSRYTLLRKLGQGGLGIVWLARDQNLQRYVAVKEISREVAPGDVALDHFRREAEITGRLEHPGIVPVYQYGEDEATGKSFYVMRFLGKRTMQDAIAEYHERREAGNDDPMMLHRLLSALINVCNSVGHAHSRKVIHRDLKPENVALDEFGQVTLLDWGLAMINDASGMYEVNGRTEPGDLHSVGSTQVGRVLGTPLYMAPEQASGRLDEVDELTDVFALGGMLYAILTGVAPHQSAIEDAETGSSRSDIMSQIVAGEVVPPIKLVPSVPPELNAICVKALSSKRYLRYESAKALEVEIERFIAGTPVQAYKPPTKQRLKRWMADHPTATQSLLLATSLLLIGGAAIAYTARQGRSALQQARYASAQEFTRELEVNLNFETEGMVRNLHFVSELPLMEAVVASHQGGTAIAPQSDGSMAEVGPVELLNRQAHLFGGLLKANPAYLVAYSCIEEEGGGIRELIRSERSGVGRRVFRVPERDLLAREASERDEEGTQVIHSLRPDDVVLITNDQISENVPVNNRSPLVVSGVQATFDSNGLLFGLNIIELDLRSRLEELFTAVAPERVTIYVTDVAGSIVLQFHNGRVQAVDNASITDEFTQLKTFFAEGATASEFGDGTKVFARRVQLGGSPKAQLGIIAYIQHD</sequence>
<evidence type="ECO:0000256" key="4">
    <source>
        <dbReference type="ARBA" id="ARBA00022840"/>
    </source>
</evidence>
<dbReference type="KEGG" id="ruv:EC9_54450"/>
<name>A0A517M8L3_9BACT</name>
<dbReference type="InterPro" id="IPR000719">
    <property type="entry name" value="Prot_kinase_dom"/>
</dbReference>
<dbReference type="EC" id="2.7.11.1" evidence="7"/>
<dbReference type="CDD" id="cd14014">
    <property type="entry name" value="STKc_PknB_like"/>
    <property type="match status" value="1"/>
</dbReference>
<dbReference type="PANTHER" id="PTHR43289">
    <property type="entry name" value="MITOGEN-ACTIVATED PROTEIN KINASE KINASE KINASE 20-RELATED"/>
    <property type="match status" value="1"/>
</dbReference>
<proteinExistence type="predicted"/>
<dbReference type="Proteomes" id="UP000319557">
    <property type="component" value="Chromosome"/>
</dbReference>
<evidence type="ECO:0000256" key="5">
    <source>
        <dbReference type="SAM" id="MobiDB-lite"/>
    </source>
</evidence>
<keyword evidence="3 7" id="KW-0418">Kinase</keyword>
<dbReference type="Pfam" id="PF00069">
    <property type="entry name" value="Pkinase"/>
    <property type="match status" value="1"/>
</dbReference>
<dbReference type="EMBL" id="CP036261">
    <property type="protein sequence ID" value="QDS91221.1"/>
    <property type="molecule type" value="Genomic_DNA"/>
</dbReference>
<organism evidence="7 8">
    <name type="scientific">Rosistilla ulvae</name>
    <dbReference type="NCBI Taxonomy" id="1930277"/>
    <lineage>
        <taxon>Bacteria</taxon>
        <taxon>Pseudomonadati</taxon>
        <taxon>Planctomycetota</taxon>
        <taxon>Planctomycetia</taxon>
        <taxon>Pirellulales</taxon>
        <taxon>Pirellulaceae</taxon>
        <taxon>Rosistilla</taxon>
    </lineage>
</organism>